<evidence type="ECO:0000313" key="3">
    <source>
        <dbReference type="EMBL" id="KAK6764213.1"/>
    </source>
</evidence>
<proteinExistence type="predicted"/>
<feature type="region of interest" description="Disordered" evidence="1">
    <location>
        <begin position="95"/>
        <end position="118"/>
    </location>
</feature>
<accession>A0ABR1ENK4</accession>
<reference evidence="3 4" key="1">
    <citation type="submission" date="2023-08" db="EMBL/GenBank/DDBJ databases">
        <title>A Necator americanus chromosomal reference genome.</title>
        <authorList>
            <person name="Ilik V."/>
            <person name="Petrzelkova K.J."/>
            <person name="Pardy F."/>
            <person name="Fuh T."/>
            <person name="Niatou-Singa F.S."/>
            <person name="Gouil Q."/>
            <person name="Baker L."/>
            <person name="Ritchie M.E."/>
            <person name="Jex A.R."/>
            <person name="Gazzola D."/>
            <person name="Li H."/>
            <person name="Toshio Fujiwara R."/>
            <person name="Zhan B."/>
            <person name="Aroian R.V."/>
            <person name="Pafco B."/>
            <person name="Schwarz E.M."/>
        </authorList>
    </citation>
    <scope>NUCLEOTIDE SEQUENCE [LARGE SCALE GENOMIC DNA]</scope>
    <source>
        <strain evidence="3 4">Aroian</strain>
        <tissue evidence="3">Whole animal</tissue>
    </source>
</reference>
<evidence type="ECO:0000256" key="1">
    <source>
        <dbReference type="SAM" id="MobiDB-lite"/>
    </source>
</evidence>
<name>A0ABR1ENK4_NECAM</name>
<organism evidence="3 4">
    <name type="scientific">Necator americanus</name>
    <name type="common">Human hookworm</name>
    <dbReference type="NCBI Taxonomy" id="51031"/>
    <lineage>
        <taxon>Eukaryota</taxon>
        <taxon>Metazoa</taxon>
        <taxon>Ecdysozoa</taxon>
        <taxon>Nematoda</taxon>
        <taxon>Chromadorea</taxon>
        <taxon>Rhabditida</taxon>
        <taxon>Rhabditina</taxon>
        <taxon>Rhabditomorpha</taxon>
        <taxon>Strongyloidea</taxon>
        <taxon>Ancylostomatidae</taxon>
        <taxon>Bunostominae</taxon>
        <taxon>Necator</taxon>
    </lineage>
</organism>
<feature type="chain" id="PRO_5046419937" evidence="2">
    <location>
        <begin position="29"/>
        <end position="188"/>
    </location>
</feature>
<evidence type="ECO:0000313" key="4">
    <source>
        <dbReference type="Proteomes" id="UP001303046"/>
    </source>
</evidence>
<dbReference type="Proteomes" id="UP001303046">
    <property type="component" value="Unassembled WGS sequence"/>
</dbReference>
<keyword evidence="4" id="KW-1185">Reference proteome</keyword>
<comment type="caution">
    <text evidence="3">The sequence shown here is derived from an EMBL/GenBank/DDBJ whole genome shotgun (WGS) entry which is preliminary data.</text>
</comment>
<gene>
    <name evidence="3" type="primary">Necator_chrX.g24671</name>
    <name evidence="3" type="ORF">RB195_024506</name>
</gene>
<sequence length="188" mass="21340">MTKNIRLRAHLFNTTVLLALCHASETWAFCKQEENSISVIERGIERVMLGVTHFTQVKKGIRSSLLRHRSKIRDAAAYTKESKIGWVEHVMRFNDSRQSTSPEGRRPDGQKSLRNPSEKNTMLFDSLARIDATGQHLQAIGTNGSISGARLSKQMNNGSTGDRQVMNKAKRIGYGYRMKRQLIECTYQ</sequence>
<dbReference type="EMBL" id="JAVFWL010000006">
    <property type="protein sequence ID" value="KAK6764213.1"/>
    <property type="molecule type" value="Genomic_DNA"/>
</dbReference>
<feature type="signal peptide" evidence="2">
    <location>
        <begin position="1"/>
        <end position="28"/>
    </location>
</feature>
<evidence type="ECO:0000256" key="2">
    <source>
        <dbReference type="SAM" id="SignalP"/>
    </source>
</evidence>
<protein>
    <submittedName>
        <fullName evidence="3">Uncharacterized protein</fullName>
    </submittedName>
</protein>
<keyword evidence="2" id="KW-0732">Signal</keyword>